<evidence type="ECO:0000313" key="2">
    <source>
        <dbReference type="EMBL" id="KAK8968771.1"/>
    </source>
</evidence>
<feature type="region of interest" description="Disordered" evidence="1">
    <location>
        <begin position="1"/>
        <end position="73"/>
    </location>
</feature>
<dbReference type="Proteomes" id="UP001412067">
    <property type="component" value="Unassembled WGS sequence"/>
</dbReference>
<organism evidence="2 3">
    <name type="scientific">Platanthera guangdongensis</name>
    <dbReference type="NCBI Taxonomy" id="2320717"/>
    <lineage>
        <taxon>Eukaryota</taxon>
        <taxon>Viridiplantae</taxon>
        <taxon>Streptophyta</taxon>
        <taxon>Embryophyta</taxon>
        <taxon>Tracheophyta</taxon>
        <taxon>Spermatophyta</taxon>
        <taxon>Magnoliopsida</taxon>
        <taxon>Liliopsida</taxon>
        <taxon>Asparagales</taxon>
        <taxon>Orchidaceae</taxon>
        <taxon>Orchidoideae</taxon>
        <taxon>Orchideae</taxon>
        <taxon>Orchidinae</taxon>
        <taxon>Platanthera</taxon>
    </lineage>
</organism>
<comment type="caution">
    <text evidence="2">The sequence shown here is derived from an EMBL/GenBank/DDBJ whole genome shotgun (WGS) entry which is preliminary data.</text>
</comment>
<gene>
    <name evidence="2" type="ORF">KSP40_PGU016769</name>
</gene>
<name>A0ABR2MXV0_9ASPA</name>
<keyword evidence="3" id="KW-1185">Reference proteome</keyword>
<reference evidence="2 3" key="1">
    <citation type="journal article" date="2022" name="Nat. Plants">
        <title>Genomes of leafy and leafless Platanthera orchids illuminate the evolution of mycoheterotrophy.</title>
        <authorList>
            <person name="Li M.H."/>
            <person name="Liu K.W."/>
            <person name="Li Z."/>
            <person name="Lu H.C."/>
            <person name="Ye Q.L."/>
            <person name="Zhang D."/>
            <person name="Wang J.Y."/>
            <person name="Li Y.F."/>
            <person name="Zhong Z.M."/>
            <person name="Liu X."/>
            <person name="Yu X."/>
            <person name="Liu D.K."/>
            <person name="Tu X.D."/>
            <person name="Liu B."/>
            <person name="Hao Y."/>
            <person name="Liao X.Y."/>
            <person name="Jiang Y.T."/>
            <person name="Sun W.H."/>
            <person name="Chen J."/>
            <person name="Chen Y.Q."/>
            <person name="Ai Y."/>
            <person name="Zhai J.W."/>
            <person name="Wu S.S."/>
            <person name="Zhou Z."/>
            <person name="Hsiao Y.Y."/>
            <person name="Wu W.L."/>
            <person name="Chen Y.Y."/>
            <person name="Lin Y.F."/>
            <person name="Hsu J.L."/>
            <person name="Li C.Y."/>
            <person name="Wang Z.W."/>
            <person name="Zhao X."/>
            <person name="Zhong W.Y."/>
            <person name="Ma X.K."/>
            <person name="Ma L."/>
            <person name="Huang J."/>
            <person name="Chen G.Z."/>
            <person name="Huang M.Z."/>
            <person name="Huang L."/>
            <person name="Peng D.H."/>
            <person name="Luo Y.B."/>
            <person name="Zou S.Q."/>
            <person name="Chen S.P."/>
            <person name="Lan S."/>
            <person name="Tsai W.C."/>
            <person name="Van de Peer Y."/>
            <person name="Liu Z.J."/>
        </authorList>
    </citation>
    <scope>NUCLEOTIDE SEQUENCE [LARGE SCALE GENOMIC DNA]</scope>
    <source>
        <strain evidence="2">Lor288</strain>
    </source>
</reference>
<accession>A0ABR2MXV0</accession>
<feature type="compositionally biased region" description="Basic and acidic residues" evidence="1">
    <location>
        <begin position="35"/>
        <end position="49"/>
    </location>
</feature>
<protein>
    <submittedName>
        <fullName evidence="2">Uncharacterized protein</fullName>
    </submittedName>
</protein>
<feature type="compositionally biased region" description="Polar residues" evidence="1">
    <location>
        <begin position="25"/>
        <end position="34"/>
    </location>
</feature>
<sequence>MAKPDPKVGETVPNDLPSAPDRGLASSSKLTGQSKGKEIDDAPADHGTQEQDDLADGEKIPRAIHTNGRSREETEWISRHDPYVVLEYASTKFRTRTCTGFFGFHGSGSASCDCCCSATAVVPLVSA</sequence>
<evidence type="ECO:0000313" key="3">
    <source>
        <dbReference type="Proteomes" id="UP001412067"/>
    </source>
</evidence>
<proteinExistence type="predicted"/>
<evidence type="ECO:0000256" key="1">
    <source>
        <dbReference type="SAM" id="MobiDB-lite"/>
    </source>
</evidence>
<dbReference type="EMBL" id="JBBWWR010000003">
    <property type="protein sequence ID" value="KAK8968771.1"/>
    <property type="molecule type" value="Genomic_DNA"/>
</dbReference>